<dbReference type="GO" id="GO:0005856">
    <property type="term" value="C:cytoskeleton"/>
    <property type="evidence" value="ECO:0007669"/>
    <property type="project" value="TreeGrafter"/>
</dbReference>
<dbReference type="EMBL" id="CP119877">
    <property type="protein sequence ID" value="WFD33376.1"/>
    <property type="molecule type" value="Genomic_DNA"/>
</dbReference>
<sequence length="1015" mass="110053">MSKAGPWGARHAQICADLNDPAVSRAVDAYSAHAARECATARLLRRHLALGGTTRAIGARLDSALAILWSTRTQSSTASVRARALPALKTLARDTLSERDFGSLTTLQRGATGTVEVVRCRFDRRLYVLKSILKGAARREPYRLSPVFESAVLASGSDPQHTPQLLAAFQSPGSVHLVLEYFPAGDLDALLQSAAQASDEYQGKSRAGGLLAEDWVVRYAVDIVAAVAWVHQLGFVHRDIKPSNFLLHRTGRLKLCDFSTCAPFSTFVHGGEKRRYVLAYYTQRPAGTCDYIAPEILRCEERRIAQECPSPVSAQSFGAHSLHAQPDTEAPGGYGPAADWWSVGVVLYEMVFGQLPFWAPRPAAVYTRIANHERYFSMNPSVKCSAKLRALIAALVCAEGVRLGLRSSDQVFQHAVFAHVDWNALDKLKVPFEPTLESPTTSQGDSQLSVLHSPMPNTDSFSELHTPPSFSTFGALDAFPGYNDSLDDYLMSPPAPSSWPSSPNPPTPGQLSGSSSGMSTSIMSPGDTSQAWADVDVHFYGFSELPAVSTFAPEGPSSPGPLASTPLTKPSRTVPLPPLLSTPERSAAILARRTLAPPRTHVTPHVPMAGTPAMGMATANLSGTPASPYPFPVAPGTFNGPRSRLRSPMPSINPHMLSRQRMHAMGSDSRHSGGSTRKRDLSECEAWAEMMEAVQCSARNIEPGTPEKNVVRHASDSMLDARAAAPKAPQQAPPSAPRHTSPSPSAPRSINEISFSSPSSSSSLSDGSPEKVVMHHNLDRRWHHASDPEERPALRPRRSTRQLLLDAQVTSTPTRSMRSVSFAASPEKHSPTSSPKESPGNGSRLRRTRRLGMLRASASVRDLREMRTAEPGMLPTLVDMSPRAANATAKREPRSDEIMPTHTPPAPFMDSRRMLSEYRRGVPQLSKAIGDPEDAFGRRTSLVPRLLSGERVARRMQSSLGLSGSYRYGGARLPPDEPVLTRLAREHDGLRDQVSSLEDELRSLQLRVKGGGNNP</sequence>
<dbReference type="InterPro" id="IPR011009">
    <property type="entry name" value="Kinase-like_dom_sf"/>
</dbReference>
<reference evidence="8" key="1">
    <citation type="submission" date="2023-03" db="EMBL/GenBank/DDBJ databases">
        <title>Mating type loci evolution in Malassezia.</title>
        <authorList>
            <person name="Coelho M.A."/>
        </authorList>
    </citation>
    <scope>NUCLEOTIDE SEQUENCE</scope>
    <source>
        <strain evidence="8">CBS 11721</strain>
    </source>
</reference>
<feature type="compositionally biased region" description="Polar residues" evidence="6">
    <location>
        <begin position="808"/>
        <end position="819"/>
    </location>
</feature>
<dbReference type="GO" id="GO:0031032">
    <property type="term" value="P:actomyosin structure organization"/>
    <property type="evidence" value="ECO:0007669"/>
    <property type="project" value="TreeGrafter"/>
</dbReference>
<evidence type="ECO:0000313" key="8">
    <source>
        <dbReference type="EMBL" id="WFD33376.1"/>
    </source>
</evidence>
<gene>
    <name evidence="8" type="ORF">MCUN1_000189</name>
</gene>
<feature type="compositionally biased region" description="Low complexity" evidence="6">
    <location>
        <begin position="721"/>
        <end position="730"/>
    </location>
</feature>
<keyword evidence="1" id="KW-0597">Phosphoprotein</keyword>
<keyword evidence="9" id="KW-1185">Reference proteome</keyword>
<organism evidence="8 9">
    <name type="scientific">Malassezia cuniculi</name>
    <dbReference type="NCBI Taxonomy" id="948313"/>
    <lineage>
        <taxon>Eukaryota</taxon>
        <taxon>Fungi</taxon>
        <taxon>Dikarya</taxon>
        <taxon>Basidiomycota</taxon>
        <taxon>Ustilaginomycotina</taxon>
        <taxon>Malasseziomycetes</taxon>
        <taxon>Malasseziales</taxon>
        <taxon>Malasseziaceae</taxon>
        <taxon>Malassezia</taxon>
    </lineage>
</organism>
<dbReference type="Pfam" id="PF00069">
    <property type="entry name" value="Pkinase"/>
    <property type="match status" value="1"/>
</dbReference>
<dbReference type="AlphaFoldDB" id="A0AAF0J9J6"/>
<comment type="catalytic activity">
    <reaction evidence="3">
        <text>L-threonyl-[protein] + ATP = O-phospho-L-threonyl-[protein] + ADP + H(+)</text>
        <dbReference type="Rhea" id="RHEA:46608"/>
        <dbReference type="Rhea" id="RHEA-COMP:11060"/>
        <dbReference type="Rhea" id="RHEA-COMP:11605"/>
        <dbReference type="ChEBI" id="CHEBI:15378"/>
        <dbReference type="ChEBI" id="CHEBI:30013"/>
        <dbReference type="ChEBI" id="CHEBI:30616"/>
        <dbReference type="ChEBI" id="CHEBI:61977"/>
        <dbReference type="ChEBI" id="CHEBI:456216"/>
        <dbReference type="EC" id="2.7.11.1"/>
    </reaction>
</comment>
<dbReference type="Proteomes" id="UP001219933">
    <property type="component" value="Chromosome 1"/>
</dbReference>
<feature type="region of interest" description="Disordered" evidence="6">
    <location>
        <begin position="491"/>
        <end position="527"/>
    </location>
</feature>
<dbReference type="SUPFAM" id="SSF56112">
    <property type="entry name" value="Protein kinase-like (PK-like)"/>
    <property type="match status" value="1"/>
</dbReference>
<feature type="compositionally biased region" description="Polar residues" evidence="6">
    <location>
        <begin position="740"/>
        <end position="753"/>
    </location>
</feature>
<dbReference type="Gene3D" id="3.30.200.20">
    <property type="entry name" value="Phosphorylase Kinase, domain 1"/>
    <property type="match status" value="1"/>
</dbReference>
<dbReference type="Gene3D" id="1.10.510.10">
    <property type="entry name" value="Transferase(Phosphotransferase) domain 1"/>
    <property type="match status" value="1"/>
</dbReference>
<evidence type="ECO:0000256" key="6">
    <source>
        <dbReference type="SAM" id="MobiDB-lite"/>
    </source>
</evidence>
<evidence type="ECO:0000259" key="7">
    <source>
        <dbReference type="PROSITE" id="PS50011"/>
    </source>
</evidence>
<dbReference type="PANTHER" id="PTHR22988:SF71">
    <property type="entry name" value="CITRON RHO-INTERACTING KINASE"/>
    <property type="match status" value="1"/>
</dbReference>
<dbReference type="PROSITE" id="PS50011">
    <property type="entry name" value="PROTEIN_KINASE_DOM"/>
    <property type="match status" value="1"/>
</dbReference>
<evidence type="ECO:0000256" key="4">
    <source>
        <dbReference type="ARBA" id="ARBA00048679"/>
    </source>
</evidence>
<comment type="similarity">
    <text evidence="2">Belongs to the protein kinase superfamily. STE Ser/Thr protein kinase family. COT1 subfamily.</text>
</comment>
<evidence type="ECO:0000256" key="2">
    <source>
        <dbReference type="ARBA" id="ARBA00038271"/>
    </source>
</evidence>
<feature type="region of interest" description="Disordered" evidence="6">
    <location>
        <begin position="889"/>
        <end position="909"/>
    </location>
</feature>
<feature type="compositionally biased region" description="Basic and acidic residues" evidence="6">
    <location>
        <begin position="768"/>
        <end position="793"/>
    </location>
</feature>
<feature type="domain" description="Protein kinase" evidence="7">
    <location>
        <begin position="101"/>
        <end position="417"/>
    </location>
</feature>
<protein>
    <recommendedName>
        <fullName evidence="7">Protein kinase domain-containing protein</fullName>
    </recommendedName>
</protein>
<dbReference type="PANTHER" id="PTHR22988">
    <property type="entry name" value="MYOTONIC DYSTROPHY S/T KINASE-RELATED"/>
    <property type="match status" value="1"/>
</dbReference>
<feature type="region of interest" description="Disordered" evidence="6">
    <location>
        <begin position="721"/>
        <end position="852"/>
    </location>
</feature>
<dbReference type="SMART" id="SM00220">
    <property type="entry name" value="S_TKc"/>
    <property type="match status" value="1"/>
</dbReference>
<feature type="region of interest" description="Disordered" evidence="6">
    <location>
        <begin position="551"/>
        <end position="580"/>
    </location>
</feature>
<proteinExistence type="inferred from homology"/>
<feature type="compositionally biased region" description="Pro residues" evidence="6">
    <location>
        <begin position="493"/>
        <end position="508"/>
    </location>
</feature>
<feature type="compositionally biased region" description="Basic and acidic residues" evidence="6">
    <location>
        <begin position="889"/>
        <end position="899"/>
    </location>
</feature>
<dbReference type="InterPro" id="IPR050839">
    <property type="entry name" value="Rho-assoc_Ser/Thr_Kinase"/>
</dbReference>
<dbReference type="GO" id="GO:0005524">
    <property type="term" value="F:ATP binding"/>
    <property type="evidence" value="ECO:0007669"/>
    <property type="project" value="InterPro"/>
</dbReference>
<evidence type="ECO:0000256" key="3">
    <source>
        <dbReference type="ARBA" id="ARBA00047899"/>
    </source>
</evidence>
<dbReference type="GO" id="GO:0005737">
    <property type="term" value="C:cytoplasm"/>
    <property type="evidence" value="ECO:0007669"/>
    <property type="project" value="TreeGrafter"/>
</dbReference>
<dbReference type="PROSITE" id="PS00108">
    <property type="entry name" value="PROTEIN_KINASE_ST"/>
    <property type="match status" value="1"/>
</dbReference>
<feature type="compositionally biased region" description="Low complexity" evidence="6">
    <location>
        <begin position="512"/>
        <end position="524"/>
    </location>
</feature>
<evidence type="ECO:0000256" key="1">
    <source>
        <dbReference type="ARBA" id="ARBA00022553"/>
    </source>
</evidence>
<evidence type="ECO:0000313" key="9">
    <source>
        <dbReference type="Proteomes" id="UP001219933"/>
    </source>
</evidence>
<feature type="coiled-coil region" evidence="5">
    <location>
        <begin position="980"/>
        <end position="1007"/>
    </location>
</feature>
<name>A0AAF0J9J6_9BASI</name>
<dbReference type="GO" id="GO:0004674">
    <property type="term" value="F:protein serine/threonine kinase activity"/>
    <property type="evidence" value="ECO:0007669"/>
    <property type="project" value="UniProtKB-EC"/>
</dbReference>
<feature type="compositionally biased region" description="Polar residues" evidence="6">
    <location>
        <begin position="437"/>
        <end position="464"/>
    </location>
</feature>
<keyword evidence="5" id="KW-0175">Coiled coil</keyword>
<dbReference type="InterPro" id="IPR008271">
    <property type="entry name" value="Ser/Thr_kinase_AS"/>
</dbReference>
<comment type="catalytic activity">
    <reaction evidence="4">
        <text>L-seryl-[protein] + ATP = O-phospho-L-seryl-[protein] + ADP + H(+)</text>
        <dbReference type="Rhea" id="RHEA:17989"/>
        <dbReference type="Rhea" id="RHEA-COMP:9863"/>
        <dbReference type="Rhea" id="RHEA-COMP:11604"/>
        <dbReference type="ChEBI" id="CHEBI:15378"/>
        <dbReference type="ChEBI" id="CHEBI:29999"/>
        <dbReference type="ChEBI" id="CHEBI:30616"/>
        <dbReference type="ChEBI" id="CHEBI:83421"/>
        <dbReference type="ChEBI" id="CHEBI:456216"/>
        <dbReference type="EC" id="2.7.11.1"/>
    </reaction>
</comment>
<dbReference type="InterPro" id="IPR000719">
    <property type="entry name" value="Prot_kinase_dom"/>
</dbReference>
<feature type="region of interest" description="Disordered" evidence="6">
    <location>
        <begin position="436"/>
        <end position="464"/>
    </location>
</feature>
<feature type="region of interest" description="Disordered" evidence="6">
    <location>
        <begin position="661"/>
        <end position="681"/>
    </location>
</feature>
<feature type="compositionally biased region" description="Low complexity" evidence="6">
    <location>
        <begin position="754"/>
        <end position="767"/>
    </location>
</feature>
<evidence type="ECO:0000256" key="5">
    <source>
        <dbReference type="SAM" id="Coils"/>
    </source>
</evidence>
<accession>A0AAF0J9J6</accession>